<reference evidence="2 3" key="1">
    <citation type="submission" date="2019-07" db="EMBL/GenBank/DDBJ databases">
        <title>Whole genome shotgun sequence of Nocardia ninae NBRC 108245.</title>
        <authorList>
            <person name="Hosoyama A."/>
            <person name="Uohara A."/>
            <person name="Ohji S."/>
            <person name="Ichikawa N."/>
        </authorList>
    </citation>
    <scope>NUCLEOTIDE SEQUENCE [LARGE SCALE GENOMIC DNA]</scope>
    <source>
        <strain evidence="2 3">NBRC 108245</strain>
    </source>
</reference>
<organism evidence="2 3">
    <name type="scientific">Nocardia ninae NBRC 108245</name>
    <dbReference type="NCBI Taxonomy" id="1210091"/>
    <lineage>
        <taxon>Bacteria</taxon>
        <taxon>Bacillati</taxon>
        <taxon>Actinomycetota</taxon>
        <taxon>Actinomycetes</taxon>
        <taxon>Mycobacteriales</taxon>
        <taxon>Nocardiaceae</taxon>
        <taxon>Nocardia</taxon>
    </lineage>
</organism>
<evidence type="ECO:0000313" key="3">
    <source>
        <dbReference type="Proteomes" id="UP000321424"/>
    </source>
</evidence>
<accession>A0A511MGZ5</accession>
<proteinExistence type="predicted"/>
<evidence type="ECO:0008006" key="4">
    <source>
        <dbReference type="Google" id="ProtNLM"/>
    </source>
</evidence>
<feature type="compositionally biased region" description="Polar residues" evidence="1">
    <location>
        <begin position="391"/>
        <end position="404"/>
    </location>
</feature>
<dbReference type="AlphaFoldDB" id="A0A511MGZ5"/>
<gene>
    <name evidence="2" type="ORF">NN4_44820</name>
</gene>
<keyword evidence="3" id="KW-1185">Reference proteome</keyword>
<evidence type="ECO:0000256" key="1">
    <source>
        <dbReference type="SAM" id="MobiDB-lite"/>
    </source>
</evidence>
<dbReference type="PANTHER" id="PTHR43422:SF3">
    <property type="entry name" value="THIAMINE THIAZOLE SYNTHASE"/>
    <property type="match status" value="1"/>
</dbReference>
<evidence type="ECO:0000313" key="2">
    <source>
        <dbReference type="EMBL" id="GEM39963.1"/>
    </source>
</evidence>
<dbReference type="SUPFAM" id="SSF51905">
    <property type="entry name" value="FAD/NAD(P)-binding domain"/>
    <property type="match status" value="1"/>
</dbReference>
<protein>
    <recommendedName>
        <fullName evidence="4">Hydroxylase</fullName>
    </recommendedName>
</protein>
<dbReference type="InterPro" id="IPR036188">
    <property type="entry name" value="FAD/NAD-bd_sf"/>
</dbReference>
<dbReference type="Gene3D" id="3.50.50.60">
    <property type="entry name" value="FAD/NAD(P)-binding domain"/>
    <property type="match status" value="1"/>
</dbReference>
<dbReference type="PANTHER" id="PTHR43422">
    <property type="entry name" value="THIAMINE THIAZOLE SYNTHASE"/>
    <property type="match status" value="1"/>
</dbReference>
<dbReference type="EMBL" id="BJXA01000030">
    <property type="protein sequence ID" value="GEM39963.1"/>
    <property type="molecule type" value="Genomic_DNA"/>
</dbReference>
<name>A0A511MGZ5_9NOCA</name>
<dbReference type="Proteomes" id="UP000321424">
    <property type="component" value="Unassembled WGS sequence"/>
</dbReference>
<comment type="caution">
    <text evidence="2">The sequence shown here is derived from an EMBL/GenBank/DDBJ whole genome shotgun (WGS) entry which is preliminary data.</text>
</comment>
<sequence length="404" mass="45328">MLQRGAEVLESFFPGLDAELRDCGAHVFDFGEHARVLFPGGWAAPVTSQVYHHASSRPLLEWVIRRRVLRGSTITVADRTRARNLLWRNGKVIGIEDNRDVSWHADLVVDATGRGSKLGDWLTGAGLTPPPARHVRAQLSYTSRLYECPPDYRPPWQLSAELTYAPSTRHGAVATRIENDRILLTLIGADGAKAPRNENGFRDYALSLRSPDFHEILSHTTPLSNITCYSGLHNDWQPYHRMHRWPDGLIALGDAVCTLNPIYGQGMTVAAVEAATLQRILTRRSACEPGFARTLQHAIPAAIRLPWRLAAYSDIGWRATNQRKTLDPRHRIVRWVVDRIPEDPELYRRFIPVQNLLTHPVTLARPALRLRSSAPPHQTHRPRQPDRHAGTAQTSPGSSHGDSE</sequence>
<feature type="region of interest" description="Disordered" evidence="1">
    <location>
        <begin position="367"/>
        <end position="404"/>
    </location>
</feature>